<keyword evidence="2" id="KW-1185">Reference proteome</keyword>
<sequence>MNKMNRFRMTEPVPDYQNFLVAGSALYVDYSGQLADIECIQQVLEDLARSRGKTNDLCNPRPPISSED</sequence>
<dbReference type="Proteomes" id="UP000248631">
    <property type="component" value="Unassembled WGS sequence"/>
</dbReference>
<reference evidence="1 2" key="1">
    <citation type="submission" date="2014-12" db="EMBL/GenBank/DDBJ databases">
        <title>Complete genome sequence of Herbaspirillum rubrisubalbicans Os38.</title>
        <authorList>
            <person name="Chen M."/>
            <person name="An Q."/>
        </authorList>
    </citation>
    <scope>NUCLEOTIDE SEQUENCE [LARGE SCALE GENOMIC DNA]</scope>
    <source>
        <strain evidence="1 2">Os38</strain>
    </source>
</reference>
<proteinExistence type="predicted"/>
<evidence type="ECO:0000313" key="1">
    <source>
        <dbReference type="EMBL" id="RAM65876.1"/>
    </source>
</evidence>
<comment type="caution">
    <text evidence="1">The sequence shown here is derived from an EMBL/GenBank/DDBJ whole genome shotgun (WGS) entry which is preliminary data.</text>
</comment>
<dbReference type="EMBL" id="JUGD01000005">
    <property type="protein sequence ID" value="RAM65876.1"/>
    <property type="molecule type" value="Genomic_DNA"/>
</dbReference>
<organism evidence="1 2">
    <name type="scientific">Herbaspirillum rubrisubalbicans</name>
    <dbReference type="NCBI Taxonomy" id="80842"/>
    <lineage>
        <taxon>Bacteria</taxon>
        <taxon>Pseudomonadati</taxon>
        <taxon>Pseudomonadota</taxon>
        <taxon>Betaproteobacteria</taxon>
        <taxon>Burkholderiales</taxon>
        <taxon>Oxalobacteraceae</taxon>
        <taxon>Herbaspirillum</taxon>
    </lineage>
</organism>
<name>A0ABX9C5L2_9BURK</name>
<gene>
    <name evidence="1" type="ORF">RB24_05095</name>
</gene>
<evidence type="ECO:0000313" key="2">
    <source>
        <dbReference type="Proteomes" id="UP000248631"/>
    </source>
</evidence>
<accession>A0ABX9C5L2</accession>
<protein>
    <submittedName>
        <fullName evidence="1">Uncharacterized protein</fullName>
    </submittedName>
</protein>